<name>A0A316XF40_9FLAO</name>
<dbReference type="OrthoDB" id="1256802at2"/>
<accession>A0A316XF40</accession>
<organism evidence="1 2">
    <name type="scientific">Chryseobacterium phosphatilyticum</name>
    <dbReference type="NCBI Taxonomy" id="475075"/>
    <lineage>
        <taxon>Bacteria</taxon>
        <taxon>Pseudomonadati</taxon>
        <taxon>Bacteroidota</taxon>
        <taxon>Flavobacteriia</taxon>
        <taxon>Flavobacteriales</taxon>
        <taxon>Weeksellaceae</taxon>
        <taxon>Chryseobacterium group</taxon>
        <taxon>Chryseobacterium</taxon>
    </lineage>
</organism>
<reference evidence="1 2" key="1">
    <citation type="submission" date="2018-04" db="EMBL/GenBank/DDBJ databases">
        <title>Draft Genome Sequence of Phosphate-Solubilizing Chryseobacterium sp. ISE14 that is a Biocontrol and Plant Growth-Promoting Rhizobacterium Isolated from Cucumber.</title>
        <authorList>
            <person name="Jeong J.-J."/>
            <person name="Sang M.K."/>
            <person name="Choi I.-G."/>
            <person name="Kim K.D."/>
        </authorList>
    </citation>
    <scope>NUCLEOTIDE SEQUENCE [LARGE SCALE GENOMIC DNA]</scope>
    <source>
        <strain evidence="1 2">ISE14</strain>
    </source>
</reference>
<dbReference type="EMBL" id="PPED02000001">
    <property type="protein sequence ID" value="PWN71346.1"/>
    <property type="molecule type" value="Genomic_DNA"/>
</dbReference>
<comment type="caution">
    <text evidence="1">The sequence shown here is derived from an EMBL/GenBank/DDBJ whole genome shotgun (WGS) entry which is preliminary data.</text>
</comment>
<sequence>MTQKNIEKFTKIKDKYFAKLEKLGIKSLKLNTDFQVLKLDVNNIDGLKNFIWRKFNSIVKENDRDFNKLQHIYFEMEQFLKNEQKGKDSTYVRALFFEALIKYNKEISKGVLLEVVIIGKNNPNICDVCKNDNGKTFNFDYALNNHILPHKDCMCKSGCICNMGISSKRDSHGKLIYLD</sequence>
<dbReference type="RefSeq" id="WP_109709993.1">
    <property type="nucleotide sequence ID" value="NZ_PPED02000001.1"/>
</dbReference>
<dbReference type="Proteomes" id="UP000236594">
    <property type="component" value="Unassembled WGS sequence"/>
</dbReference>
<evidence type="ECO:0000313" key="2">
    <source>
        <dbReference type="Proteomes" id="UP000236594"/>
    </source>
</evidence>
<evidence type="ECO:0000313" key="1">
    <source>
        <dbReference type="EMBL" id="PWN71346.1"/>
    </source>
</evidence>
<keyword evidence="2" id="KW-1185">Reference proteome</keyword>
<gene>
    <name evidence="1" type="ORF">C1631_001615</name>
</gene>
<dbReference type="AlphaFoldDB" id="A0A316XF40"/>
<protein>
    <submittedName>
        <fullName evidence="1">Uncharacterized protein</fullName>
    </submittedName>
</protein>
<proteinExistence type="predicted"/>